<feature type="transmembrane region" description="Helical" evidence="1">
    <location>
        <begin position="188"/>
        <end position="206"/>
    </location>
</feature>
<protein>
    <recommendedName>
        <fullName evidence="4">YrhK domain-containing protein</fullName>
    </recommendedName>
</protein>
<evidence type="ECO:0000313" key="3">
    <source>
        <dbReference type="Proteomes" id="UP000698752"/>
    </source>
</evidence>
<comment type="caution">
    <text evidence="2">The sequence shown here is derived from an EMBL/GenBank/DDBJ whole genome shotgun (WGS) entry which is preliminary data.</text>
</comment>
<feature type="transmembrane region" description="Helical" evidence="1">
    <location>
        <begin position="96"/>
        <end position="118"/>
    </location>
</feature>
<proteinExistence type="predicted"/>
<keyword evidence="1" id="KW-1133">Transmembrane helix</keyword>
<organism evidence="2 3">
    <name type="scientific">Neoroseomonas terrae</name>
    <dbReference type="NCBI Taxonomy" id="424799"/>
    <lineage>
        <taxon>Bacteria</taxon>
        <taxon>Pseudomonadati</taxon>
        <taxon>Pseudomonadota</taxon>
        <taxon>Alphaproteobacteria</taxon>
        <taxon>Acetobacterales</taxon>
        <taxon>Acetobacteraceae</taxon>
        <taxon>Neoroseomonas</taxon>
    </lineage>
</organism>
<sequence length="290" mass="32082">MMTDLLHPSGIHIQAEGPWPFVTHRSYTLAGRRIVWLARQHRKGLDLATRAVDAAVPPFWQGRRYNWSIGAIFALGSFLFMLGSMMSLISAGPWQPSVACTNLVFFLGSIPFTTAAYLQHFQAANERDFTLDPDRPGRRRLSWIGWHPRSAGWFSTFAQLIGTIAFNMNTFNAMVAPSAWLIQDVAVWMPDLVGSVLFLLSGYLAFIEAGHRYWSWRPQPLSWQIAFVNLIGCVAFMVAAITAFVPGSPEAPWIVPTSMVQLLVGASCFFVGAVLTMRESSAGSARPSGV</sequence>
<evidence type="ECO:0000313" key="2">
    <source>
        <dbReference type="EMBL" id="MBR0648303.1"/>
    </source>
</evidence>
<keyword evidence="1" id="KW-0472">Membrane</keyword>
<feature type="transmembrane region" description="Helical" evidence="1">
    <location>
        <begin position="69"/>
        <end position="90"/>
    </location>
</feature>
<evidence type="ECO:0000256" key="1">
    <source>
        <dbReference type="SAM" id="Phobius"/>
    </source>
</evidence>
<reference evidence="3" key="1">
    <citation type="journal article" date="2021" name="Syst. Appl. Microbiol.">
        <title>Roseomonas hellenica sp. nov., isolated from roots of wild-growing Alkanna tinctoria.</title>
        <authorList>
            <person name="Rat A."/>
            <person name="Naranjo H.D."/>
            <person name="Lebbe L."/>
            <person name="Cnockaert M."/>
            <person name="Krigas N."/>
            <person name="Grigoriadou K."/>
            <person name="Maloupa E."/>
            <person name="Willems A."/>
        </authorList>
    </citation>
    <scope>NUCLEOTIDE SEQUENCE [LARGE SCALE GENOMIC DNA]</scope>
    <source>
        <strain evidence="3">LMG 31159</strain>
    </source>
</reference>
<dbReference type="EMBL" id="JAAEDI010000002">
    <property type="protein sequence ID" value="MBR0648303.1"/>
    <property type="molecule type" value="Genomic_DNA"/>
</dbReference>
<feature type="transmembrane region" description="Helical" evidence="1">
    <location>
        <begin position="227"/>
        <end position="247"/>
    </location>
</feature>
<keyword evidence="3" id="KW-1185">Reference proteome</keyword>
<evidence type="ECO:0008006" key="4">
    <source>
        <dbReference type="Google" id="ProtNLM"/>
    </source>
</evidence>
<gene>
    <name evidence="2" type="ORF">GXW78_01390</name>
</gene>
<feature type="transmembrane region" description="Helical" evidence="1">
    <location>
        <begin position="253"/>
        <end position="276"/>
    </location>
</feature>
<dbReference type="Proteomes" id="UP000698752">
    <property type="component" value="Unassembled WGS sequence"/>
</dbReference>
<accession>A0ABS5EBB2</accession>
<keyword evidence="1" id="KW-0812">Transmembrane</keyword>
<name>A0ABS5EBB2_9PROT</name>
<dbReference type="RefSeq" id="WP_211865411.1">
    <property type="nucleotide sequence ID" value="NZ_JAAEDI010000002.1"/>
</dbReference>